<organism evidence="2 3">
    <name type="scientific">Candidatus Thiodiazotropha taylori</name>
    <dbReference type="NCBI Taxonomy" id="2792791"/>
    <lineage>
        <taxon>Bacteria</taxon>
        <taxon>Pseudomonadati</taxon>
        <taxon>Pseudomonadota</taxon>
        <taxon>Gammaproteobacteria</taxon>
        <taxon>Chromatiales</taxon>
        <taxon>Sedimenticolaceae</taxon>
        <taxon>Candidatus Thiodiazotropha</taxon>
    </lineage>
</organism>
<protein>
    <submittedName>
        <fullName evidence="2">Thioredoxin family protein</fullName>
    </submittedName>
</protein>
<dbReference type="PANTHER" id="PTHR45663">
    <property type="entry name" value="GEO12009P1"/>
    <property type="match status" value="1"/>
</dbReference>
<dbReference type="SUPFAM" id="SSF52833">
    <property type="entry name" value="Thioredoxin-like"/>
    <property type="match status" value="1"/>
</dbReference>
<dbReference type="EMBL" id="JAHHGM010000004">
    <property type="protein sequence ID" value="MBT2988344.1"/>
    <property type="molecule type" value="Genomic_DNA"/>
</dbReference>
<dbReference type="InterPro" id="IPR036249">
    <property type="entry name" value="Thioredoxin-like_sf"/>
</dbReference>
<dbReference type="Gene3D" id="3.40.30.10">
    <property type="entry name" value="Glutaredoxin"/>
    <property type="match status" value="1"/>
</dbReference>
<dbReference type="PANTHER" id="PTHR45663:SF11">
    <property type="entry name" value="GEO12009P1"/>
    <property type="match status" value="1"/>
</dbReference>
<accession>A0A944M8V0</accession>
<dbReference type="Proteomes" id="UP000770889">
    <property type="component" value="Unassembled WGS sequence"/>
</dbReference>
<feature type="domain" description="Thioredoxin" evidence="1">
    <location>
        <begin position="12"/>
        <end position="127"/>
    </location>
</feature>
<dbReference type="InterPro" id="IPR013766">
    <property type="entry name" value="Thioredoxin_domain"/>
</dbReference>
<reference evidence="2 3" key="1">
    <citation type="submission" date="2021-05" db="EMBL/GenBank/DDBJ databases">
        <title>Genetic and Functional Diversity in Clade A Lucinid endosymbionts from the Bahamas.</title>
        <authorList>
            <person name="Giani N.M."/>
            <person name="Engel A.S."/>
            <person name="Campbell B.J."/>
        </authorList>
    </citation>
    <scope>NUCLEOTIDE SEQUENCE [LARGE SCALE GENOMIC DNA]</scope>
    <source>
        <strain evidence="2">LUC16012Gg_MoonRockCtena</strain>
    </source>
</reference>
<proteinExistence type="predicted"/>
<dbReference type="GO" id="GO:0045454">
    <property type="term" value="P:cell redox homeostasis"/>
    <property type="evidence" value="ECO:0007669"/>
    <property type="project" value="TreeGrafter"/>
</dbReference>
<dbReference type="GO" id="GO:0005829">
    <property type="term" value="C:cytosol"/>
    <property type="evidence" value="ECO:0007669"/>
    <property type="project" value="TreeGrafter"/>
</dbReference>
<gene>
    <name evidence="2" type="ORF">KME65_05225</name>
</gene>
<evidence type="ECO:0000313" key="3">
    <source>
        <dbReference type="Proteomes" id="UP000770889"/>
    </source>
</evidence>
<comment type="caution">
    <text evidence="2">The sequence shown here is derived from an EMBL/GenBank/DDBJ whole genome shotgun (WGS) entry which is preliminary data.</text>
</comment>
<dbReference type="PROSITE" id="PS51352">
    <property type="entry name" value="THIOREDOXIN_2"/>
    <property type="match status" value="1"/>
</dbReference>
<dbReference type="CDD" id="cd02947">
    <property type="entry name" value="TRX_family"/>
    <property type="match status" value="1"/>
</dbReference>
<dbReference type="Pfam" id="PF00085">
    <property type="entry name" value="Thioredoxin"/>
    <property type="match status" value="1"/>
</dbReference>
<sequence>MSWIMIVLLLVASFLILVPLFSYLSARRLVGKKIEGDLSDAVSGNRAIYFYSENCSPCRRMTPIIDRLAEKHEGIGKVDVRADPETTRRFNIRATPTLVLIKEGVVIDIALGAKTESQLESLLRKLA</sequence>
<dbReference type="GO" id="GO:0015035">
    <property type="term" value="F:protein-disulfide reductase activity"/>
    <property type="evidence" value="ECO:0007669"/>
    <property type="project" value="TreeGrafter"/>
</dbReference>
<evidence type="ECO:0000313" key="2">
    <source>
        <dbReference type="EMBL" id="MBT2988344.1"/>
    </source>
</evidence>
<dbReference type="AlphaFoldDB" id="A0A944M8V0"/>
<name>A0A944M8V0_9GAMM</name>
<evidence type="ECO:0000259" key="1">
    <source>
        <dbReference type="PROSITE" id="PS51352"/>
    </source>
</evidence>